<gene>
    <name evidence="1" type="ORF">FHS09_001283</name>
</gene>
<sequence length="267" mass="29354">MARSDSLIPAPEDIDHYRIFGFLIIRSAFDPRPLAEEVDRVMGDGLVPPLDISGGEGFRYVPMMTAETPVSLSLLDRLEPLAAELLGGAVLPTRAKGVLYSGDTPWHGDSDVPLASLGIAAYLEPVKANTGALRVLPGSHRPEFARALAPMSGAAAESLPGHILETEPGDLILFDEHLFHGSCGGDLRRQWRLDFLLDPATAEAERHTRAYFADIYPSDWNGGYDVDHYPSYGPDWRRSGRRAAQRLEELGVYRLADAQEAYSRSRQ</sequence>
<dbReference type="RefSeq" id="WP_183457889.1">
    <property type="nucleotide sequence ID" value="NZ_JACHWZ010000005.1"/>
</dbReference>
<dbReference type="Proteomes" id="UP000535937">
    <property type="component" value="Unassembled WGS sequence"/>
</dbReference>
<dbReference type="SUPFAM" id="SSF51197">
    <property type="entry name" value="Clavaminate synthase-like"/>
    <property type="match status" value="1"/>
</dbReference>
<dbReference type="AlphaFoldDB" id="A0A7W4Z9P7"/>
<dbReference type="Pfam" id="PF05721">
    <property type="entry name" value="PhyH"/>
    <property type="match status" value="1"/>
</dbReference>
<name>A0A7W4Z9P7_9GAMM</name>
<dbReference type="GO" id="GO:0016706">
    <property type="term" value="F:2-oxoglutarate-dependent dioxygenase activity"/>
    <property type="evidence" value="ECO:0007669"/>
    <property type="project" value="UniProtKB-ARBA"/>
</dbReference>
<comment type="caution">
    <text evidence="1">The sequence shown here is derived from an EMBL/GenBank/DDBJ whole genome shotgun (WGS) entry which is preliminary data.</text>
</comment>
<keyword evidence="2" id="KW-1185">Reference proteome</keyword>
<protein>
    <recommendedName>
        <fullName evidence="3">Phytanoyl-CoA dioxygenase (PhyH)</fullName>
    </recommendedName>
</protein>
<dbReference type="EMBL" id="JACHWZ010000005">
    <property type="protein sequence ID" value="MBB3060464.1"/>
    <property type="molecule type" value="Genomic_DNA"/>
</dbReference>
<accession>A0A7W4Z9P7</accession>
<evidence type="ECO:0000313" key="2">
    <source>
        <dbReference type="Proteomes" id="UP000535937"/>
    </source>
</evidence>
<evidence type="ECO:0000313" key="1">
    <source>
        <dbReference type="EMBL" id="MBB3060464.1"/>
    </source>
</evidence>
<proteinExistence type="predicted"/>
<dbReference type="InterPro" id="IPR008775">
    <property type="entry name" value="Phytyl_CoA_dOase-like"/>
</dbReference>
<reference evidence="1 2" key="1">
    <citation type="submission" date="2020-08" db="EMBL/GenBank/DDBJ databases">
        <title>Genomic Encyclopedia of Type Strains, Phase III (KMG-III): the genomes of soil and plant-associated and newly described type strains.</title>
        <authorList>
            <person name="Whitman W."/>
        </authorList>
    </citation>
    <scope>NUCLEOTIDE SEQUENCE [LARGE SCALE GENOMIC DNA]</scope>
    <source>
        <strain evidence="1 2">CECT 8799</strain>
    </source>
</reference>
<organism evidence="1 2">
    <name type="scientific">Microbulbifer rhizosphaerae</name>
    <dbReference type="NCBI Taxonomy" id="1562603"/>
    <lineage>
        <taxon>Bacteria</taxon>
        <taxon>Pseudomonadati</taxon>
        <taxon>Pseudomonadota</taxon>
        <taxon>Gammaproteobacteria</taxon>
        <taxon>Cellvibrionales</taxon>
        <taxon>Microbulbiferaceae</taxon>
        <taxon>Microbulbifer</taxon>
    </lineage>
</organism>
<dbReference type="Gene3D" id="2.60.120.620">
    <property type="entry name" value="q2cbj1_9rhob like domain"/>
    <property type="match status" value="1"/>
</dbReference>
<evidence type="ECO:0008006" key="3">
    <source>
        <dbReference type="Google" id="ProtNLM"/>
    </source>
</evidence>